<dbReference type="PROSITE" id="PS51544">
    <property type="entry name" value="PI3K_ABD"/>
    <property type="match status" value="1"/>
</dbReference>
<dbReference type="Pfam" id="PF02192">
    <property type="entry name" value="PI3K_p85B"/>
    <property type="match status" value="1"/>
</dbReference>
<gene>
    <name evidence="3" type="primary">Pik3cd_0</name>
    <name evidence="3" type="ORF">AVEN_138805_1</name>
</gene>
<evidence type="ECO:0000259" key="2">
    <source>
        <dbReference type="PROSITE" id="PS51544"/>
    </source>
</evidence>
<feature type="domain" description="PI3K-ABD" evidence="2">
    <location>
        <begin position="26"/>
        <end position="116"/>
    </location>
</feature>
<evidence type="ECO:0000313" key="3">
    <source>
        <dbReference type="EMBL" id="GBM84716.1"/>
    </source>
</evidence>
<keyword evidence="4" id="KW-1185">Reference proteome</keyword>
<organism evidence="3 4">
    <name type="scientific">Araneus ventricosus</name>
    <name type="common">Orbweaver spider</name>
    <name type="synonym">Epeira ventricosa</name>
    <dbReference type="NCBI Taxonomy" id="182803"/>
    <lineage>
        <taxon>Eukaryota</taxon>
        <taxon>Metazoa</taxon>
        <taxon>Ecdysozoa</taxon>
        <taxon>Arthropoda</taxon>
        <taxon>Chelicerata</taxon>
        <taxon>Arachnida</taxon>
        <taxon>Araneae</taxon>
        <taxon>Araneomorphae</taxon>
        <taxon>Entelegynae</taxon>
        <taxon>Araneoidea</taxon>
        <taxon>Araneidae</taxon>
        <taxon>Araneus</taxon>
    </lineage>
</organism>
<accession>A0A4Y2J695</accession>
<dbReference type="EMBL" id="BGPR01003181">
    <property type="protein sequence ID" value="GBM84716.1"/>
    <property type="molecule type" value="Genomic_DNA"/>
</dbReference>
<dbReference type="InterPro" id="IPR029071">
    <property type="entry name" value="Ubiquitin-like_domsf"/>
</dbReference>
<dbReference type="GO" id="GO:0016301">
    <property type="term" value="F:kinase activity"/>
    <property type="evidence" value="ECO:0007669"/>
    <property type="project" value="UniProtKB-KW"/>
</dbReference>
<dbReference type="Gene3D" id="3.10.20.770">
    <property type="match status" value="1"/>
</dbReference>
<comment type="caution">
    <text evidence="3">The sequence shown here is derived from an EMBL/GenBank/DDBJ whole genome shotgun (WGS) entry which is preliminary data.</text>
</comment>
<proteinExistence type="inferred from homology"/>
<comment type="similarity">
    <text evidence="1">Belongs to the PI3/PI4-kinase family.</text>
</comment>
<dbReference type="OrthoDB" id="67688at2759"/>
<evidence type="ECO:0000256" key="1">
    <source>
        <dbReference type="PROSITE-ProRule" id="PRU00877"/>
    </source>
</evidence>
<reference evidence="3 4" key="1">
    <citation type="journal article" date="2019" name="Sci. Rep.">
        <title>Orb-weaving spider Araneus ventricosus genome elucidates the spidroin gene catalogue.</title>
        <authorList>
            <person name="Kono N."/>
            <person name="Nakamura H."/>
            <person name="Ohtoshi R."/>
            <person name="Moran D.A.P."/>
            <person name="Shinohara A."/>
            <person name="Yoshida Y."/>
            <person name="Fujiwara M."/>
            <person name="Mori M."/>
            <person name="Tomita M."/>
            <person name="Arakawa K."/>
        </authorList>
    </citation>
    <scope>NUCLEOTIDE SEQUENCE [LARGE SCALE GENOMIC DNA]</scope>
</reference>
<sequence>MESELNPYVMVDTTTSYLPDVWTLDQDTDVTLDVLLPNGCFMNVTVPRDATLHEIKEEVWELAQRVPLFGLLRDSDSYVFQCINLSTAEREDLTEEDRRLCEVRPFQGVIRLVERKGDEEEKALHSRLNFVIGIGLREFDEQKDPEVHDFRKQTRLFCENVCSMFGPNTWEQQVLRQYPVSIESSADLPHYLQAKLYEGNLVLAISVDHQSSEVGFHFLLKIKSEVASPFDMRPRWTSGKVSISGPEGPRF</sequence>
<dbReference type="SUPFAM" id="SSF54236">
    <property type="entry name" value="Ubiquitin-like"/>
    <property type="match status" value="1"/>
</dbReference>
<dbReference type="AlphaFoldDB" id="A0A4Y2J695"/>
<name>A0A4Y2J695_ARAVE</name>
<protein>
    <submittedName>
        <fullName evidence="3">Phosphatidylinositol 4,5-bisphosphate 3-kinase catalytic subunit delta isoform</fullName>
    </submittedName>
</protein>
<dbReference type="SMART" id="SM00143">
    <property type="entry name" value="PI3K_p85B"/>
    <property type="match status" value="1"/>
</dbReference>
<keyword evidence="3" id="KW-0808">Transferase</keyword>
<evidence type="ECO:0000313" key="4">
    <source>
        <dbReference type="Proteomes" id="UP000499080"/>
    </source>
</evidence>
<dbReference type="InterPro" id="IPR003113">
    <property type="entry name" value="PI3K_ABD"/>
</dbReference>
<keyword evidence="3" id="KW-0418">Kinase</keyword>
<dbReference type="Proteomes" id="UP000499080">
    <property type="component" value="Unassembled WGS sequence"/>
</dbReference>